<protein>
    <submittedName>
        <fullName evidence="3">Uncharacterized protein</fullName>
    </submittedName>
</protein>
<name>A0A061H391_9BASI</name>
<dbReference type="Proteomes" id="UP000053664">
    <property type="component" value="Unassembled WGS sequence"/>
</dbReference>
<feature type="region of interest" description="Disordered" evidence="1">
    <location>
        <begin position="87"/>
        <end position="131"/>
    </location>
</feature>
<feature type="compositionally biased region" description="Low complexity" evidence="1">
    <location>
        <begin position="115"/>
        <end position="126"/>
    </location>
</feature>
<dbReference type="KEGG" id="pfp:PFL1_05582"/>
<reference evidence="3 4" key="1">
    <citation type="journal article" date="2013" name="Plant Cell">
        <title>The transition from a phytopathogenic smut ancestor to an anamorphic biocontrol agent deciphered by comparative whole-genome analysis.</title>
        <authorList>
            <person name="Lefebvre F."/>
            <person name="Joly D.L."/>
            <person name="Labbe C."/>
            <person name="Teichmann B."/>
            <person name="Linning R."/>
            <person name="Belzile F."/>
            <person name="Bakkeren G."/>
            <person name="Belanger R.R."/>
        </authorList>
    </citation>
    <scope>NUCLEOTIDE SEQUENCE [LARGE SCALE GENOMIC DNA]</scope>
    <source>
        <strain evidence="3 4">PF-1</strain>
    </source>
</reference>
<sequence>MPWRTLGALLFVVSTLVLCHVVRAPAVEPEALESSFWNALAEGGPLAEGLEALTRNDRYPHHDAAHAFDPAPLDEQGLYHHHHFDSALTNQPAPVPPPAPERAQTPPHSPESLDSSTTSSSSGSSGRAIPFRKTRALTPEQLLVSAPLADLFDLAQLRVSTTITSPIPWLYSYDHPSAFVIAPGVANLERKQLWLNGVGRPRDLFAATDEERHLVMLKYVADLRSYYQGSPASRQHPHWVDTDALQPPFEHEVQYERSRKLSSGGFGPRGPVTAYLVNGDMLVTFRSLRKAPEYSQWLTGSGSLFHVVAVHYPPDVRMPAVEVGVLATPYGANLQSVHHPAIHADLGDIVLRSHPTLVAPHAQAAASARSVMTLSDSP</sequence>
<evidence type="ECO:0000313" key="3">
    <source>
        <dbReference type="EMBL" id="EPQ26948.1"/>
    </source>
</evidence>
<gene>
    <name evidence="3" type="ORF">PFL1_05582</name>
</gene>
<dbReference type="AlphaFoldDB" id="A0A061H391"/>
<feature type="chain" id="PRO_5001599604" evidence="2">
    <location>
        <begin position="20"/>
        <end position="378"/>
    </location>
</feature>
<proteinExistence type="predicted"/>
<evidence type="ECO:0000256" key="1">
    <source>
        <dbReference type="SAM" id="MobiDB-lite"/>
    </source>
</evidence>
<organism evidence="3 4">
    <name type="scientific">Pseudozyma flocculosa PF-1</name>
    <dbReference type="NCBI Taxonomy" id="1277687"/>
    <lineage>
        <taxon>Eukaryota</taxon>
        <taxon>Fungi</taxon>
        <taxon>Dikarya</taxon>
        <taxon>Basidiomycota</taxon>
        <taxon>Ustilaginomycotina</taxon>
        <taxon>Ustilaginomycetes</taxon>
        <taxon>Ustilaginales</taxon>
        <taxon>Ustilaginaceae</taxon>
        <taxon>Pseudozyma</taxon>
    </lineage>
</organism>
<dbReference type="EMBL" id="KE361642">
    <property type="protein sequence ID" value="EPQ26948.1"/>
    <property type="molecule type" value="Genomic_DNA"/>
</dbReference>
<feature type="signal peptide" evidence="2">
    <location>
        <begin position="1"/>
        <end position="19"/>
    </location>
</feature>
<dbReference type="GeneID" id="19319672"/>
<dbReference type="HOGENOM" id="CLU_821658_0_0_1"/>
<accession>A0A061H391</accession>
<dbReference type="RefSeq" id="XP_007881309.1">
    <property type="nucleotide sequence ID" value="XM_007883118.1"/>
</dbReference>
<evidence type="ECO:0000256" key="2">
    <source>
        <dbReference type="SAM" id="SignalP"/>
    </source>
</evidence>
<keyword evidence="2" id="KW-0732">Signal</keyword>
<evidence type="ECO:0000313" key="4">
    <source>
        <dbReference type="Proteomes" id="UP000053664"/>
    </source>
</evidence>